<keyword evidence="3" id="KW-1185">Reference proteome</keyword>
<keyword evidence="1" id="KW-1133">Transmembrane helix</keyword>
<evidence type="ECO:0000256" key="1">
    <source>
        <dbReference type="SAM" id="Phobius"/>
    </source>
</evidence>
<accession>A0A7X2MXX4</accession>
<evidence type="ECO:0000313" key="2">
    <source>
        <dbReference type="EMBL" id="MSR91103.1"/>
    </source>
</evidence>
<dbReference type="EMBL" id="VULX01000007">
    <property type="protein sequence ID" value="MSR91103.1"/>
    <property type="molecule type" value="Genomic_DNA"/>
</dbReference>
<feature type="transmembrane region" description="Helical" evidence="1">
    <location>
        <begin position="58"/>
        <end position="77"/>
    </location>
</feature>
<proteinExistence type="predicted"/>
<dbReference type="RefSeq" id="WP_154530985.1">
    <property type="nucleotide sequence ID" value="NZ_VULX01000007.1"/>
</dbReference>
<keyword evidence="1" id="KW-0812">Transmembrane</keyword>
<gene>
    <name evidence="2" type="ORF">FYJ33_06690</name>
</gene>
<organism evidence="2 3">
    <name type="scientific">Inconstantimicrobium porci</name>
    <dbReference type="NCBI Taxonomy" id="2652291"/>
    <lineage>
        <taxon>Bacteria</taxon>
        <taxon>Bacillati</taxon>
        <taxon>Bacillota</taxon>
        <taxon>Clostridia</taxon>
        <taxon>Eubacteriales</taxon>
        <taxon>Clostridiaceae</taxon>
        <taxon>Inconstantimicrobium</taxon>
    </lineage>
</organism>
<feature type="transmembrane region" description="Helical" evidence="1">
    <location>
        <begin position="89"/>
        <end position="120"/>
    </location>
</feature>
<sequence>MTKSKKKKRKLKKTSKLKIWSLIFMYLLSLMLVVASILDIAEINVPYYSDATETQNMMVLILSVIHLIFIIISNVGVKTVNIIMFINSVFLAIIIIISFKFLLIGCIISVVLVVLDLFYLCTIYENSKKS</sequence>
<protein>
    <submittedName>
        <fullName evidence="2">Uncharacterized protein</fullName>
    </submittedName>
</protein>
<reference evidence="2 3" key="1">
    <citation type="submission" date="2019-08" db="EMBL/GenBank/DDBJ databases">
        <title>In-depth cultivation of the pig gut microbiome towards novel bacterial diversity and tailored functional studies.</title>
        <authorList>
            <person name="Wylensek D."/>
            <person name="Hitch T.C.A."/>
            <person name="Clavel T."/>
        </authorList>
    </citation>
    <scope>NUCLEOTIDE SEQUENCE [LARGE SCALE GENOMIC DNA]</scope>
    <source>
        <strain evidence="2 3">WCA-383-APC-5B</strain>
    </source>
</reference>
<dbReference type="AlphaFoldDB" id="A0A7X2MXX4"/>
<keyword evidence="1" id="KW-0472">Membrane</keyword>
<comment type="caution">
    <text evidence="2">The sequence shown here is derived from an EMBL/GenBank/DDBJ whole genome shotgun (WGS) entry which is preliminary data.</text>
</comment>
<dbReference type="Proteomes" id="UP000460287">
    <property type="component" value="Unassembled WGS sequence"/>
</dbReference>
<name>A0A7X2MXX4_9CLOT</name>
<feature type="transmembrane region" description="Helical" evidence="1">
    <location>
        <begin position="20"/>
        <end position="38"/>
    </location>
</feature>
<evidence type="ECO:0000313" key="3">
    <source>
        <dbReference type="Proteomes" id="UP000460287"/>
    </source>
</evidence>